<evidence type="ECO:0000313" key="4">
    <source>
        <dbReference type="Proteomes" id="UP001527202"/>
    </source>
</evidence>
<dbReference type="GeneID" id="95375095"/>
<evidence type="ECO:0000313" key="2">
    <source>
        <dbReference type="EMBL" id="QAV17938.1"/>
    </source>
</evidence>
<dbReference type="KEGG" id="pchi:PC41400_09775"/>
<evidence type="ECO:0000313" key="1">
    <source>
        <dbReference type="EMBL" id="MCY9595073.1"/>
    </source>
</evidence>
<reference evidence="1 4" key="2">
    <citation type="submission" date="2022-05" db="EMBL/GenBank/DDBJ databases">
        <title>Genome Sequencing of Bee-Associated Microbes.</title>
        <authorList>
            <person name="Dunlap C."/>
        </authorList>
    </citation>
    <scope>NUCLEOTIDE SEQUENCE [LARGE SCALE GENOMIC DNA]</scope>
    <source>
        <strain evidence="1 4">NRRL B-23120</strain>
    </source>
</reference>
<accession>A0A410WU88</accession>
<gene>
    <name evidence="1" type="ORF">M5X16_04690</name>
    <name evidence="2" type="ORF">PC41400_09775</name>
</gene>
<dbReference type="Proteomes" id="UP001527202">
    <property type="component" value="Unassembled WGS sequence"/>
</dbReference>
<evidence type="ECO:0000313" key="3">
    <source>
        <dbReference type="Proteomes" id="UP000288943"/>
    </source>
</evidence>
<keyword evidence="4" id="KW-1185">Reference proteome</keyword>
<dbReference type="RefSeq" id="WP_042230916.1">
    <property type="nucleotide sequence ID" value="NZ_BQWH01000001.1"/>
</dbReference>
<dbReference type="EMBL" id="JAMDMJ010000004">
    <property type="protein sequence ID" value="MCY9595073.1"/>
    <property type="molecule type" value="Genomic_DNA"/>
</dbReference>
<sequence length="67" mass="7641">MIENLESNYDCAHAGLDLHQLKEELNDLRISMIPGSLVHNEKVNRLENQIRFIENKCSIHHGDSGSL</sequence>
<name>A0A410WU88_9BACL</name>
<organism evidence="2 3">
    <name type="scientific">Paenibacillus chitinolyticus</name>
    <dbReference type="NCBI Taxonomy" id="79263"/>
    <lineage>
        <taxon>Bacteria</taxon>
        <taxon>Bacillati</taxon>
        <taxon>Bacillota</taxon>
        <taxon>Bacilli</taxon>
        <taxon>Bacillales</taxon>
        <taxon>Paenibacillaceae</taxon>
        <taxon>Paenibacillus</taxon>
    </lineage>
</organism>
<reference evidence="2 3" key="1">
    <citation type="submission" date="2018-01" db="EMBL/GenBank/DDBJ databases">
        <title>The whole genome sequencing and assembly of Paenibacillus chitinolyticus KCCM 41400 strain.</title>
        <authorList>
            <person name="Kim J.-Y."/>
            <person name="Park M.-K."/>
            <person name="Lee Y.-J."/>
            <person name="Yi H."/>
            <person name="Bahn Y.-S."/>
            <person name="Kim J.F."/>
            <person name="Lee D.-W."/>
        </authorList>
    </citation>
    <scope>NUCLEOTIDE SEQUENCE [LARGE SCALE GENOMIC DNA]</scope>
    <source>
        <strain evidence="2 3">KCCM 41400</strain>
    </source>
</reference>
<proteinExistence type="predicted"/>
<protein>
    <submittedName>
        <fullName evidence="2">DUF2524 domain-containing protein</fullName>
    </submittedName>
</protein>
<dbReference type="AlphaFoldDB" id="A0A410WU88"/>
<dbReference type="Proteomes" id="UP000288943">
    <property type="component" value="Chromosome"/>
</dbReference>
<dbReference type="EMBL" id="CP026520">
    <property type="protein sequence ID" value="QAV17938.1"/>
    <property type="molecule type" value="Genomic_DNA"/>
</dbReference>
<dbReference type="OrthoDB" id="2626605at2"/>